<keyword evidence="3" id="KW-1185">Reference proteome</keyword>
<organism evidence="2 3">
    <name type="scientific">Teichococcus aestuarii</name>
    <dbReference type="NCBI Taxonomy" id="568898"/>
    <lineage>
        <taxon>Bacteria</taxon>
        <taxon>Pseudomonadati</taxon>
        <taxon>Pseudomonadota</taxon>
        <taxon>Alphaproteobacteria</taxon>
        <taxon>Acetobacterales</taxon>
        <taxon>Roseomonadaceae</taxon>
        <taxon>Roseomonas</taxon>
    </lineage>
</organism>
<accession>A0A2U1V935</accession>
<comment type="caution">
    <text evidence="2">The sequence shown here is derived from an EMBL/GenBank/DDBJ whole genome shotgun (WGS) entry which is preliminary data.</text>
</comment>
<feature type="compositionally biased region" description="Basic and acidic residues" evidence="1">
    <location>
        <begin position="1"/>
        <end position="27"/>
    </location>
</feature>
<proteinExistence type="predicted"/>
<protein>
    <recommendedName>
        <fullName evidence="4">DUF5872 domain-containing protein</fullName>
    </recommendedName>
</protein>
<dbReference type="OrthoDB" id="791686at2"/>
<evidence type="ECO:0000256" key="1">
    <source>
        <dbReference type="SAM" id="MobiDB-lite"/>
    </source>
</evidence>
<dbReference type="AlphaFoldDB" id="A0A2U1V935"/>
<evidence type="ECO:0008006" key="4">
    <source>
        <dbReference type="Google" id="ProtNLM"/>
    </source>
</evidence>
<gene>
    <name evidence="2" type="ORF">CR165_00490</name>
</gene>
<feature type="region of interest" description="Disordered" evidence="1">
    <location>
        <begin position="1"/>
        <end position="168"/>
    </location>
</feature>
<dbReference type="RefSeq" id="WP_109515004.1">
    <property type="nucleotide sequence ID" value="NZ_PDOA01000001.1"/>
</dbReference>
<dbReference type="Proteomes" id="UP000245048">
    <property type="component" value="Unassembled WGS sequence"/>
</dbReference>
<dbReference type="EMBL" id="PDOA01000001">
    <property type="protein sequence ID" value="PWC30432.1"/>
    <property type="molecule type" value="Genomic_DNA"/>
</dbReference>
<feature type="compositionally biased region" description="Basic and acidic residues" evidence="1">
    <location>
        <begin position="79"/>
        <end position="111"/>
    </location>
</feature>
<sequence>MAGTARKTDPELWETVKAKVTREDKGGRPGQWSARKAQRATAEYKAAGGGYKGARSADNHLKQWQDEDWGTRSGAKSAETGERYLPRKARETLSKGEYDRSTAKKRADTRKGRQFSAQPPDVARKAARARASEAPTRETLMQEARRRDIRGRSRMTKAQLQEALEKHA</sequence>
<evidence type="ECO:0000313" key="3">
    <source>
        <dbReference type="Proteomes" id="UP000245048"/>
    </source>
</evidence>
<name>A0A2U1V935_9PROT</name>
<feature type="compositionally biased region" description="Basic and acidic residues" evidence="1">
    <location>
        <begin position="55"/>
        <end position="65"/>
    </location>
</feature>
<reference evidence="3" key="1">
    <citation type="submission" date="2017-10" db="EMBL/GenBank/DDBJ databases">
        <authorList>
            <person name="Toshchakov S.V."/>
            <person name="Goeva M.A."/>
        </authorList>
    </citation>
    <scope>NUCLEOTIDE SEQUENCE [LARGE SCALE GENOMIC DNA]</scope>
    <source>
        <strain evidence="3">JR1/69-1-13</strain>
    </source>
</reference>
<evidence type="ECO:0000313" key="2">
    <source>
        <dbReference type="EMBL" id="PWC30432.1"/>
    </source>
</evidence>